<evidence type="ECO:0000256" key="12">
    <source>
        <dbReference type="ARBA" id="ARBA00033342"/>
    </source>
</evidence>
<dbReference type="InterPro" id="IPR028055">
    <property type="entry name" value="YidC/Oxa/ALB_C"/>
</dbReference>
<dbReference type="NCBIfam" id="TIGR03592">
    <property type="entry name" value="yidC_oxa1_cterm"/>
    <property type="match status" value="1"/>
</dbReference>
<feature type="transmembrane region" description="Helical" evidence="13">
    <location>
        <begin position="6"/>
        <end position="24"/>
    </location>
</feature>
<dbReference type="RefSeq" id="WP_154026956.1">
    <property type="nucleotide sequence ID" value="NZ_LR217695.1"/>
</dbReference>
<feature type="domain" description="Membrane insertase YidC/Oxa/ALB C-terminal" evidence="14">
    <location>
        <begin position="306"/>
        <end position="483"/>
    </location>
</feature>
<dbReference type="OrthoDB" id="9780552at2"/>
<evidence type="ECO:0000256" key="13">
    <source>
        <dbReference type="HAMAP-Rule" id="MF_01810"/>
    </source>
</evidence>
<protein>
    <recommendedName>
        <fullName evidence="3 13">Membrane protein insertase YidC</fullName>
    </recommendedName>
    <alternativeName>
        <fullName evidence="12 13">Foldase YidC</fullName>
    </alternativeName>
    <alternativeName>
        <fullName evidence="11 13">Membrane integrase YidC</fullName>
    </alternativeName>
    <alternativeName>
        <fullName evidence="13">Membrane protein YidC</fullName>
    </alternativeName>
</protein>
<keyword evidence="7 13" id="KW-0653">Protein transport</keyword>
<dbReference type="EMBL" id="LR217695">
    <property type="protein sequence ID" value="VFP77992.1"/>
    <property type="molecule type" value="Genomic_DNA"/>
</dbReference>
<evidence type="ECO:0000256" key="9">
    <source>
        <dbReference type="ARBA" id="ARBA00023136"/>
    </source>
</evidence>
<comment type="function">
    <text evidence="13">Required for the insertion and/or proper folding and/or complex formation of integral membrane proteins into the membrane. Involved in integration of membrane proteins that insert both dependently and independently of the Sec translocase complex, as well as at least some lipoproteins. Aids folding of multispanning membrane proteins.</text>
</comment>
<evidence type="ECO:0000256" key="5">
    <source>
        <dbReference type="ARBA" id="ARBA00022475"/>
    </source>
</evidence>
<keyword evidence="9 13" id="KW-0472">Membrane</keyword>
<dbReference type="Proteomes" id="UP000294404">
    <property type="component" value="Chromosome"/>
</dbReference>
<sequence length="491" mass="59115">MIYFKRIFFIVSCVLFSFLIWNFWNTHFSINQSNLQINNYLNKINDVNNDNQDQLVNVECNVLPLNINSLLQKIEHPNSGGHNSKINTSSIFNFLSNKKKNIYRNIIKFIYRQVDYIKSIRNPIYVIQSRLNKLPLNPKLVRFFIKLKSKGYIFYKKIVSLIQVLYKPCMSFIDRYIRYYRIYNILMNELRDIQMFFKKKNFLEHLFINRDYKKTVFIDKKENSFIYHIKNNYNIFVMKLLSQINNVNFNNFYKVFYTIQVKPKIQNKTSKVSKNLESHIKHKWLYIITYPLLKLLIFFYSILNNWGLTIIIVTILLKIITYPITKLQYISVLKMKLLQSKIRDIKNQFKNDSDIMNKKILSLYQSKKINPFMSLFFSILQAPIFLAFYYVLVTSVTLHHAPFLWIHDLSSYDPYYFLPICIGLSVFLTQLHELNFNNIFKQKNFLRIIPILFTGFFIWLPSGLALYYLTSNLVNYLQQRIIRHNFIKKNI</sequence>
<keyword evidence="8 13" id="KW-1133">Transmembrane helix</keyword>
<dbReference type="PANTHER" id="PTHR12428">
    <property type="entry name" value="OXA1"/>
    <property type="match status" value="1"/>
</dbReference>
<proteinExistence type="inferred from homology"/>
<evidence type="ECO:0000313" key="16">
    <source>
        <dbReference type="Proteomes" id="UP000294404"/>
    </source>
</evidence>
<dbReference type="PANTHER" id="PTHR12428:SF65">
    <property type="entry name" value="CYTOCHROME C OXIDASE ASSEMBLY PROTEIN COX18, MITOCHONDRIAL"/>
    <property type="match status" value="1"/>
</dbReference>
<gene>
    <name evidence="13 15" type="primary">yidC</name>
    <name evidence="15" type="ORF">BUCICUMA2628_007</name>
</gene>
<evidence type="ECO:0000256" key="7">
    <source>
        <dbReference type="ARBA" id="ARBA00022927"/>
    </source>
</evidence>
<dbReference type="GO" id="GO:0032977">
    <property type="term" value="F:membrane insertase activity"/>
    <property type="evidence" value="ECO:0007669"/>
    <property type="project" value="InterPro"/>
</dbReference>
<feature type="transmembrane region" description="Helical" evidence="13">
    <location>
        <begin position="372"/>
        <end position="396"/>
    </location>
</feature>
<dbReference type="Pfam" id="PF02096">
    <property type="entry name" value="60KD_IMP"/>
    <property type="match status" value="1"/>
</dbReference>
<dbReference type="PRINTS" id="PR00701">
    <property type="entry name" value="60KDINNERMP"/>
</dbReference>
<dbReference type="CDD" id="cd20070">
    <property type="entry name" value="5TM_YidC_Alb3"/>
    <property type="match status" value="1"/>
</dbReference>
<dbReference type="InterPro" id="IPR001708">
    <property type="entry name" value="YidC/ALB3/OXA1/COX18"/>
</dbReference>
<dbReference type="HAMAP" id="MF_01810">
    <property type="entry name" value="YidC_type1"/>
    <property type="match status" value="1"/>
</dbReference>
<evidence type="ECO:0000256" key="8">
    <source>
        <dbReference type="ARBA" id="ARBA00022989"/>
    </source>
</evidence>
<reference evidence="15 16" key="1">
    <citation type="submission" date="2019-02" db="EMBL/GenBank/DDBJ databases">
        <authorList>
            <person name="Manzano-Marin A."/>
            <person name="Manzano-Marin A."/>
        </authorList>
    </citation>
    <scope>NUCLEOTIDE SEQUENCE [LARGE SCALE GENOMIC DNA]</scope>
    <source>
        <strain evidence="15 16">BuCicuneomaculata</strain>
    </source>
</reference>
<feature type="transmembrane region" description="Helical" evidence="13">
    <location>
        <begin position="448"/>
        <end position="469"/>
    </location>
</feature>
<dbReference type="InterPro" id="IPR019998">
    <property type="entry name" value="Membr_insert_YidC"/>
</dbReference>
<organism evidence="15 16">
    <name type="scientific">Buchnera aphidicola</name>
    <name type="common">Cinara cuneomaculata</name>
    <dbReference type="NCBI Taxonomy" id="1660040"/>
    <lineage>
        <taxon>Bacteria</taxon>
        <taxon>Pseudomonadati</taxon>
        <taxon>Pseudomonadota</taxon>
        <taxon>Gammaproteobacteria</taxon>
        <taxon>Enterobacterales</taxon>
        <taxon>Erwiniaceae</taxon>
        <taxon>Buchnera</taxon>
    </lineage>
</organism>
<evidence type="ECO:0000313" key="15">
    <source>
        <dbReference type="EMBL" id="VFP77992.1"/>
    </source>
</evidence>
<evidence type="ECO:0000256" key="2">
    <source>
        <dbReference type="ARBA" id="ARBA00010527"/>
    </source>
</evidence>
<keyword evidence="5 13" id="KW-1003">Cell membrane</keyword>
<keyword evidence="10 13" id="KW-0143">Chaperone</keyword>
<feature type="transmembrane region" description="Helical" evidence="13">
    <location>
        <begin position="416"/>
        <end position="436"/>
    </location>
</feature>
<dbReference type="InterPro" id="IPR047196">
    <property type="entry name" value="YidC_ALB_C"/>
</dbReference>
<comment type="subunit">
    <text evidence="13">Interacts with the Sec translocase complex via SecD. Specifically interacts with transmembrane segments of nascent integral membrane proteins during membrane integration.</text>
</comment>
<dbReference type="GO" id="GO:0051205">
    <property type="term" value="P:protein insertion into membrane"/>
    <property type="evidence" value="ECO:0007669"/>
    <property type="project" value="TreeGrafter"/>
</dbReference>
<dbReference type="GO" id="GO:0005886">
    <property type="term" value="C:plasma membrane"/>
    <property type="evidence" value="ECO:0007669"/>
    <property type="project" value="UniProtKB-SubCell"/>
</dbReference>
<evidence type="ECO:0000256" key="3">
    <source>
        <dbReference type="ARBA" id="ARBA00015325"/>
    </source>
</evidence>
<name>A0A451CXD4_9GAMM</name>
<evidence type="ECO:0000256" key="10">
    <source>
        <dbReference type="ARBA" id="ARBA00023186"/>
    </source>
</evidence>
<dbReference type="PRINTS" id="PR01900">
    <property type="entry name" value="YIDCPROTEIN"/>
</dbReference>
<keyword evidence="4 13" id="KW-0813">Transport</keyword>
<evidence type="ECO:0000256" key="4">
    <source>
        <dbReference type="ARBA" id="ARBA00022448"/>
    </source>
</evidence>
<evidence type="ECO:0000259" key="14">
    <source>
        <dbReference type="Pfam" id="PF02096"/>
    </source>
</evidence>
<dbReference type="AlphaFoldDB" id="A0A451CXD4"/>
<comment type="subcellular location">
    <subcellularLocation>
        <location evidence="1">Cell inner membrane</location>
        <topology evidence="1">Multi-pass membrane protein</topology>
    </subcellularLocation>
    <subcellularLocation>
        <location evidence="13">Cell membrane</location>
        <topology evidence="13">Multi-pass membrane protein</topology>
    </subcellularLocation>
</comment>
<accession>A0A451CXD4</accession>
<evidence type="ECO:0000256" key="1">
    <source>
        <dbReference type="ARBA" id="ARBA00004429"/>
    </source>
</evidence>
<dbReference type="GO" id="GO:0015031">
    <property type="term" value="P:protein transport"/>
    <property type="evidence" value="ECO:0007669"/>
    <property type="project" value="UniProtKB-KW"/>
</dbReference>
<comment type="similarity">
    <text evidence="2 13">Belongs to the OXA1/ALB3/YidC family. Type 1 subfamily.</text>
</comment>
<keyword evidence="6 13" id="KW-0812">Transmembrane</keyword>
<evidence type="ECO:0000256" key="11">
    <source>
        <dbReference type="ARBA" id="ARBA00033245"/>
    </source>
</evidence>
<evidence type="ECO:0000256" key="6">
    <source>
        <dbReference type="ARBA" id="ARBA00022692"/>
    </source>
</evidence>